<evidence type="ECO:0000256" key="10">
    <source>
        <dbReference type="ARBA" id="ARBA00023286"/>
    </source>
</evidence>
<proteinExistence type="predicted"/>
<evidence type="ECO:0000256" key="13">
    <source>
        <dbReference type="SAM" id="SignalP"/>
    </source>
</evidence>
<protein>
    <recommendedName>
        <fullName evidence="14">Ionotropic glutamate receptor C-terminal domain-containing protein</fullName>
    </recommendedName>
</protein>
<dbReference type="InterPro" id="IPR018313">
    <property type="entry name" value="SBP_3_CS"/>
</dbReference>
<feature type="chain" id="PRO_5030549420" description="Ionotropic glutamate receptor C-terminal domain-containing protein" evidence="13">
    <location>
        <begin position="16"/>
        <end position="634"/>
    </location>
</feature>
<evidence type="ECO:0000256" key="12">
    <source>
        <dbReference type="SAM" id="Phobius"/>
    </source>
</evidence>
<sequence>MRRELLLSLVTICWAAKTDWCPVEAAHYGNDTKLGLKGKRIRCGALVYPPYSIYDESTGAWGGYDMELFAEVAKRGEFEFDVVKLDDPPEGETYDSILFGVGRELDMMCTWWGETAPRKSRSIEFTTPTVETSAILSTRVPRPTRPPFSKQFWTFLAPFSRDLWLVLLFGILFSAVFLYIVDPKLEPATAEAGGRVAKDGQSDWNIIKGVFNGINTMFYQGWMLFTVQELYRSPGNWMSKIYLMSWTGVCIVLVAAYTAQLTTFLFIELQAVSSINNLDDLTRSNQAACAVVSVPAVVNFIRNQAPGLYVVPIKTIGEAFPAVREGKCGAALLGYSDAQLNIAVNTKCDMRIVGSPLNFRWMAGAFAADTSNCGTFVLRTVDVLLQAIREEGLMDDIWERYTRIPPECVGKSNPNGDGTEDPALSLHSVGGLFIMHAAICFIALTGYVMRHVKAMRAARSSRKEEVNLERAGPEEQDPCSKSFQVLGRQKSAISAFHRKLFSAPSDADLGDDGSKRVTWNEEESLECIGGKEMAVDPGSSRLHVVNRQGSLVSSFHNKLFSAPTDAHLGEGVGSKRVKFKEEGCREHAGEKEMGMDPSSSKLLIISRQGSVLSSFHNKLFSAPSDANLDVDSNE</sequence>
<evidence type="ECO:0000256" key="5">
    <source>
        <dbReference type="ARBA" id="ARBA00022989"/>
    </source>
</evidence>
<dbReference type="InterPro" id="IPR015683">
    <property type="entry name" value="Ionotropic_Glu_rcpt"/>
</dbReference>
<feature type="domain" description="Ionotropic glutamate receptor C-terminal" evidence="14">
    <location>
        <begin position="161"/>
        <end position="437"/>
    </location>
</feature>
<accession>A0A7S3QPI1</accession>
<dbReference type="Pfam" id="PF00060">
    <property type="entry name" value="Lig_chan"/>
    <property type="match status" value="1"/>
</dbReference>
<evidence type="ECO:0000256" key="6">
    <source>
        <dbReference type="ARBA" id="ARBA00023065"/>
    </source>
</evidence>
<organism evidence="15">
    <name type="scientific">Dunaliella tertiolecta</name>
    <name type="common">Green alga</name>
    <dbReference type="NCBI Taxonomy" id="3047"/>
    <lineage>
        <taxon>Eukaryota</taxon>
        <taxon>Viridiplantae</taxon>
        <taxon>Chlorophyta</taxon>
        <taxon>core chlorophytes</taxon>
        <taxon>Chlorophyceae</taxon>
        <taxon>CS clade</taxon>
        <taxon>Chlamydomonadales</taxon>
        <taxon>Dunaliellaceae</taxon>
        <taxon>Dunaliella</taxon>
    </lineage>
</organism>
<keyword evidence="6" id="KW-0406">Ion transport</keyword>
<evidence type="ECO:0000256" key="2">
    <source>
        <dbReference type="ARBA" id="ARBA00022448"/>
    </source>
</evidence>
<keyword evidence="4 13" id="KW-0732">Signal</keyword>
<evidence type="ECO:0000256" key="1">
    <source>
        <dbReference type="ARBA" id="ARBA00004141"/>
    </source>
</evidence>
<dbReference type="PROSITE" id="PS01039">
    <property type="entry name" value="SBP_BACTERIAL_3"/>
    <property type="match status" value="1"/>
</dbReference>
<dbReference type="GO" id="GO:0015276">
    <property type="term" value="F:ligand-gated monoatomic ion channel activity"/>
    <property type="evidence" value="ECO:0007669"/>
    <property type="project" value="InterPro"/>
</dbReference>
<dbReference type="Gene3D" id="3.40.190.10">
    <property type="entry name" value="Periplasmic binding protein-like II"/>
    <property type="match status" value="1"/>
</dbReference>
<feature type="transmembrane region" description="Helical" evidence="12">
    <location>
        <begin position="241"/>
        <end position="267"/>
    </location>
</feature>
<dbReference type="SUPFAM" id="SSF53850">
    <property type="entry name" value="Periplasmic binding protein-like II"/>
    <property type="match status" value="1"/>
</dbReference>
<keyword evidence="2" id="KW-0813">Transport</keyword>
<dbReference type="Gene3D" id="1.10.287.70">
    <property type="match status" value="1"/>
</dbReference>
<comment type="subcellular location">
    <subcellularLocation>
        <location evidence="1">Membrane</location>
        <topology evidence="1">Multi-pass membrane protein</topology>
    </subcellularLocation>
</comment>
<evidence type="ECO:0000256" key="7">
    <source>
        <dbReference type="ARBA" id="ARBA00023136"/>
    </source>
</evidence>
<keyword evidence="9" id="KW-0325">Glycoprotein</keyword>
<evidence type="ECO:0000256" key="3">
    <source>
        <dbReference type="ARBA" id="ARBA00022692"/>
    </source>
</evidence>
<keyword evidence="10" id="KW-1071">Ligand-gated ion channel</keyword>
<evidence type="ECO:0000313" key="15">
    <source>
        <dbReference type="EMBL" id="CAE0488443.1"/>
    </source>
</evidence>
<dbReference type="AlphaFoldDB" id="A0A7S3QPI1"/>
<dbReference type="GO" id="GO:0016020">
    <property type="term" value="C:membrane"/>
    <property type="evidence" value="ECO:0007669"/>
    <property type="project" value="UniProtKB-SubCell"/>
</dbReference>
<evidence type="ECO:0000256" key="11">
    <source>
        <dbReference type="ARBA" id="ARBA00023303"/>
    </source>
</evidence>
<keyword evidence="11" id="KW-0407">Ion channel</keyword>
<name>A0A7S3QPI1_DUNTE</name>
<evidence type="ECO:0000256" key="4">
    <source>
        <dbReference type="ARBA" id="ARBA00022729"/>
    </source>
</evidence>
<evidence type="ECO:0000259" key="14">
    <source>
        <dbReference type="Pfam" id="PF00060"/>
    </source>
</evidence>
<gene>
    <name evidence="15" type="ORF">DTER00134_LOCUS3507</name>
</gene>
<feature type="transmembrane region" description="Helical" evidence="12">
    <location>
        <begin position="163"/>
        <end position="181"/>
    </location>
</feature>
<evidence type="ECO:0000256" key="9">
    <source>
        <dbReference type="ARBA" id="ARBA00023180"/>
    </source>
</evidence>
<reference evidence="15" key="1">
    <citation type="submission" date="2021-01" db="EMBL/GenBank/DDBJ databases">
        <authorList>
            <person name="Corre E."/>
            <person name="Pelletier E."/>
            <person name="Niang G."/>
            <person name="Scheremetjew M."/>
            <person name="Finn R."/>
            <person name="Kale V."/>
            <person name="Holt S."/>
            <person name="Cochrane G."/>
            <person name="Meng A."/>
            <person name="Brown T."/>
            <person name="Cohen L."/>
        </authorList>
    </citation>
    <scope>NUCLEOTIDE SEQUENCE</scope>
    <source>
        <strain evidence="15">CCMP1320</strain>
    </source>
</reference>
<keyword evidence="3 12" id="KW-0812">Transmembrane</keyword>
<evidence type="ECO:0000256" key="8">
    <source>
        <dbReference type="ARBA" id="ARBA00023170"/>
    </source>
</evidence>
<dbReference type="InterPro" id="IPR001320">
    <property type="entry name" value="Iontro_rcpt_C"/>
</dbReference>
<keyword evidence="8" id="KW-0675">Receptor</keyword>
<dbReference type="EMBL" id="HBIP01006763">
    <property type="protein sequence ID" value="CAE0488443.1"/>
    <property type="molecule type" value="Transcribed_RNA"/>
</dbReference>
<keyword evidence="7 12" id="KW-0472">Membrane</keyword>
<feature type="transmembrane region" description="Helical" evidence="12">
    <location>
        <begin position="429"/>
        <end position="449"/>
    </location>
</feature>
<keyword evidence="5 12" id="KW-1133">Transmembrane helix</keyword>
<dbReference type="PANTHER" id="PTHR18966">
    <property type="entry name" value="IONOTROPIC GLUTAMATE RECEPTOR"/>
    <property type="match status" value="1"/>
</dbReference>
<feature type="signal peptide" evidence="13">
    <location>
        <begin position="1"/>
        <end position="15"/>
    </location>
</feature>